<feature type="region of interest" description="Disordered" evidence="1">
    <location>
        <begin position="141"/>
        <end position="162"/>
    </location>
</feature>
<evidence type="ECO:0000313" key="3">
    <source>
        <dbReference type="Proteomes" id="UP000696280"/>
    </source>
</evidence>
<dbReference type="Proteomes" id="UP000696280">
    <property type="component" value="Unassembled WGS sequence"/>
</dbReference>
<protein>
    <submittedName>
        <fullName evidence="2">Uncharacterized protein</fullName>
    </submittedName>
</protein>
<feature type="region of interest" description="Disordered" evidence="1">
    <location>
        <begin position="17"/>
        <end position="74"/>
    </location>
</feature>
<accession>A0A9N9L071</accession>
<feature type="compositionally biased region" description="Polar residues" evidence="1">
    <location>
        <begin position="141"/>
        <end position="155"/>
    </location>
</feature>
<name>A0A9N9L071_9HELO</name>
<dbReference type="EMBL" id="CAJVRL010000066">
    <property type="protein sequence ID" value="CAG8955783.1"/>
    <property type="molecule type" value="Genomic_DNA"/>
</dbReference>
<dbReference type="AlphaFoldDB" id="A0A9N9L071"/>
<gene>
    <name evidence="2" type="ORF">HYFRA_00011652</name>
</gene>
<feature type="region of interest" description="Disordered" evidence="1">
    <location>
        <begin position="87"/>
        <end position="108"/>
    </location>
</feature>
<evidence type="ECO:0000256" key="1">
    <source>
        <dbReference type="SAM" id="MobiDB-lite"/>
    </source>
</evidence>
<reference evidence="2" key="1">
    <citation type="submission" date="2021-07" db="EMBL/GenBank/DDBJ databases">
        <authorList>
            <person name="Durling M."/>
        </authorList>
    </citation>
    <scope>NUCLEOTIDE SEQUENCE</scope>
</reference>
<dbReference type="OrthoDB" id="3519533at2759"/>
<sequence>MEALQFSQILADLSTLQSTVRPPLSRSVSSPPTSISRTGPSPSESGPGLSQSPPRTRPSVASSVSHLSPVQEPSAAANLLNANNTLTKNHLRKKSKGSILPEPPKFDKLGRRIIRGPMSGTSTPRAMPVLSRMGSGFSTYSSNAGSGSVTPNNKEGSVGPQDEDMARAKKLLELYQMRGAFQKMGDNGLSRSQSRVDKVVDVYTAKSAEEKERASRAKYT</sequence>
<keyword evidence="3" id="KW-1185">Reference proteome</keyword>
<organism evidence="2 3">
    <name type="scientific">Hymenoscyphus fraxineus</name>
    <dbReference type="NCBI Taxonomy" id="746836"/>
    <lineage>
        <taxon>Eukaryota</taxon>
        <taxon>Fungi</taxon>
        <taxon>Dikarya</taxon>
        <taxon>Ascomycota</taxon>
        <taxon>Pezizomycotina</taxon>
        <taxon>Leotiomycetes</taxon>
        <taxon>Helotiales</taxon>
        <taxon>Helotiaceae</taxon>
        <taxon>Hymenoscyphus</taxon>
    </lineage>
</organism>
<proteinExistence type="predicted"/>
<feature type="compositionally biased region" description="Polar residues" evidence="1">
    <location>
        <begin position="59"/>
        <end position="68"/>
    </location>
</feature>
<feature type="compositionally biased region" description="Low complexity" evidence="1">
    <location>
        <begin position="18"/>
        <end position="54"/>
    </location>
</feature>
<comment type="caution">
    <text evidence="2">The sequence shown here is derived from an EMBL/GenBank/DDBJ whole genome shotgun (WGS) entry which is preliminary data.</text>
</comment>
<evidence type="ECO:0000313" key="2">
    <source>
        <dbReference type="EMBL" id="CAG8955783.1"/>
    </source>
</evidence>